<keyword evidence="1" id="KW-0677">Repeat</keyword>
<dbReference type="FunFam" id="1.25.40.10:FF:000242">
    <property type="entry name" value="Pentatricopeptide repeat-containing protein"/>
    <property type="match status" value="1"/>
</dbReference>
<feature type="repeat" description="PPR" evidence="2">
    <location>
        <begin position="148"/>
        <end position="178"/>
    </location>
</feature>
<dbReference type="AlphaFoldDB" id="A0A6I9RP83"/>
<dbReference type="GO" id="GO:0009451">
    <property type="term" value="P:RNA modification"/>
    <property type="evidence" value="ECO:0007669"/>
    <property type="project" value="InterPro"/>
</dbReference>
<dbReference type="KEGG" id="egu:105048543"/>
<dbReference type="RefSeq" id="XP_010926180.1">
    <property type="nucleotide sequence ID" value="XM_010927878.3"/>
</dbReference>
<evidence type="ECO:0000256" key="2">
    <source>
        <dbReference type="PROSITE-ProRule" id="PRU00708"/>
    </source>
</evidence>
<dbReference type="PROSITE" id="PS51375">
    <property type="entry name" value="PPR"/>
    <property type="match status" value="4"/>
</dbReference>
<feature type="repeat" description="PPR" evidence="2">
    <location>
        <begin position="179"/>
        <end position="213"/>
    </location>
</feature>
<dbReference type="OrthoDB" id="185373at2759"/>
<evidence type="ECO:0000313" key="3">
    <source>
        <dbReference type="Proteomes" id="UP000504607"/>
    </source>
</evidence>
<dbReference type="Pfam" id="PF01535">
    <property type="entry name" value="PPR"/>
    <property type="match status" value="4"/>
</dbReference>
<dbReference type="InterPro" id="IPR002885">
    <property type="entry name" value="PPR_rpt"/>
</dbReference>
<evidence type="ECO:0000313" key="4">
    <source>
        <dbReference type="RefSeq" id="XP_010926180.1"/>
    </source>
</evidence>
<dbReference type="InterPro" id="IPR046960">
    <property type="entry name" value="PPR_At4g14850-like_plant"/>
</dbReference>
<accession>A0A6I9RP83</accession>
<dbReference type="InterPro" id="IPR011990">
    <property type="entry name" value="TPR-like_helical_dom_sf"/>
</dbReference>
<dbReference type="Pfam" id="PF13041">
    <property type="entry name" value="PPR_2"/>
    <property type="match status" value="2"/>
</dbReference>
<organism evidence="3 4">
    <name type="scientific">Elaeis guineensis var. tenera</name>
    <name type="common">Oil palm</name>
    <dbReference type="NCBI Taxonomy" id="51953"/>
    <lineage>
        <taxon>Eukaryota</taxon>
        <taxon>Viridiplantae</taxon>
        <taxon>Streptophyta</taxon>
        <taxon>Embryophyta</taxon>
        <taxon>Tracheophyta</taxon>
        <taxon>Spermatophyta</taxon>
        <taxon>Magnoliopsida</taxon>
        <taxon>Liliopsida</taxon>
        <taxon>Arecaceae</taxon>
        <taxon>Arecoideae</taxon>
        <taxon>Cocoseae</taxon>
        <taxon>Elaeidinae</taxon>
        <taxon>Elaeis</taxon>
    </lineage>
</organism>
<dbReference type="Pfam" id="PF20431">
    <property type="entry name" value="E_motif"/>
    <property type="match status" value="1"/>
</dbReference>
<dbReference type="PANTHER" id="PTHR47926:SF348">
    <property type="entry name" value="PENTATRICOPEPTIDE REPEAT-CONTAINING PROTEIN"/>
    <property type="match status" value="1"/>
</dbReference>
<reference evidence="4" key="1">
    <citation type="submission" date="2025-08" db="UniProtKB">
        <authorList>
            <consortium name="RefSeq"/>
        </authorList>
    </citation>
    <scope>IDENTIFICATION</scope>
</reference>
<dbReference type="Proteomes" id="UP000504607">
    <property type="component" value="Chromosome 7"/>
</dbReference>
<name>A0A6I9RP83_ELAGV</name>
<feature type="repeat" description="PPR" evidence="2">
    <location>
        <begin position="48"/>
        <end position="83"/>
    </location>
</feature>
<evidence type="ECO:0000256" key="1">
    <source>
        <dbReference type="ARBA" id="ARBA00022737"/>
    </source>
</evidence>
<dbReference type="GeneID" id="105048543"/>
<dbReference type="PANTHER" id="PTHR47926">
    <property type="entry name" value="PENTATRICOPEPTIDE REPEAT-CONTAINING PROTEIN"/>
    <property type="match status" value="1"/>
</dbReference>
<feature type="repeat" description="PPR" evidence="2">
    <location>
        <begin position="290"/>
        <end position="324"/>
    </location>
</feature>
<dbReference type="NCBIfam" id="TIGR00756">
    <property type="entry name" value="PPR"/>
    <property type="match status" value="3"/>
</dbReference>
<keyword evidence="3" id="KW-1185">Reference proteome</keyword>
<dbReference type="Gene3D" id="1.25.40.10">
    <property type="entry name" value="Tetratricopeptide repeat domain"/>
    <property type="match status" value="3"/>
</dbReference>
<proteinExistence type="predicted"/>
<dbReference type="InParanoid" id="A0A6I9RP83"/>
<dbReference type="GO" id="GO:0003723">
    <property type="term" value="F:RNA binding"/>
    <property type="evidence" value="ECO:0007669"/>
    <property type="project" value="InterPro"/>
</dbReference>
<gene>
    <name evidence="4" type="primary">LOC105048543</name>
</gene>
<protein>
    <submittedName>
        <fullName evidence="4">Pentatricopeptide repeat-containing protein At1g10330</fullName>
    </submittedName>
</protein>
<dbReference type="FunCoup" id="A0A6I9RP83">
    <property type="interactions" value="1009"/>
</dbReference>
<sequence length="477" mass="52672">MRCLESLVQKYCNHPQKLPQIHTLLITTGFFRSPPPDSQPRCQGSTGTTFVYNCLIRSYLRRGDPPATALHLFTQMLALGTSPNHHTFPSLLKAAAASFSTGRSIHAQAIRRGLLLDDFVNCSIVRFYSQLGHLYEARDTFDEIPQPDMASCNAMLDAFCLNGDLESASHFFECMIVKDIISWTSVINGFARNGNFRGAMELFRRLMHKNRQAETVTVRPNEATWVSVLSACANMDGAGALHGGTQIHGYIIRHETRMTAFLGTALIDMYGKHGRLSYCAIVFNAMDEKEVCTWNAMISALASNGNEAVAVGLLDRMRAEGLLPNHVTFVATLTACARARLVDVGLRWFEAMNSELGVVPLMEHYGCVVDLLSRAGLLNEAVEFIRRMPMEADASVWGALLGACKVHGDVQLGIQVGRRLLTLQPWHSGVYTVLRNIYAGEGRWNEAAELREAMENAGVKKIIGQSWIDSGCSVQNA</sequence>
<dbReference type="InterPro" id="IPR046848">
    <property type="entry name" value="E_motif"/>
</dbReference>